<evidence type="ECO:0000313" key="2">
    <source>
        <dbReference type="EMBL" id="RYR77654.1"/>
    </source>
</evidence>
<keyword evidence="1" id="KW-0812">Transmembrane</keyword>
<name>A0A445EQ95_ARAHY</name>
<protein>
    <submittedName>
        <fullName evidence="2">Uncharacterized protein</fullName>
    </submittedName>
</protein>
<dbReference type="Proteomes" id="UP000289738">
    <property type="component" value="Chromosome A01"/>
</dbReference>
<reference evidence="2 3" key="1">
    <citation type="submission" date="2019-01" db="EMBL/GenBank/DDBJ databases">
        <title>Sequencing of cultivated peanut Arachis hypogaea provides insights into genome evolution and oil improvement.</title>
        <authorList>
            <person name="Chen X."/>
        </authorList>
    </citation>
    <scope>NUCLEOTIDE SEQUENCE [LARGE SCALE GENOMIC DNA]</scope>
    <source>
        <strain evidence="3">cv. Fuhuasheng</strain>
        <tissue evidence="2">Leaves</tissue>
    </source>
</reference>
<keyword evidence="3" id="KW-1185">Reference proteome</keyword>
<gene>
    <name evidence="2" type="ORF">Ahy_A01g002205</name>
</gene>
<accession>A0A445EQ95</accession>
<dbReference type="AlphaFoldDB" id="A0A445EQ95"/>
<keyword evidence="1" id="KW-0472">Membrane</keyword>
<feature type="transmembrane region" description="Helical" evidence="1">
    <location>
        <begin position="89"/>
        <end position="109"/>
    </location>
</feature>
<keyword evidence="1" id="KW-1133">Transmembrane helix</keyword>
<organism evidence="2 3">
    <name type="scientific">Arachis hypogaea</name>
    <name type="common">Peanut</name>
    <dbReference type="NCBI Taxonomy" id="3818"/>
    <lineage>
        <taxon>Eukaryota</taxon>
        <taxon>Viridiplantae</taxon>
        <taxon>Streptophyta</taxon>
        <taxon>Embryophyta</taxon>
        <taxon>Tracheophyta</taxon>
        <taxon>Spermatophyta</taxon>
        <taxon>Magnoliopsida</taxon>
        <taxon>eudicotyledons</taxon>
        <taxon>Gunneridae</taxon>
        <taxon>Pentapetalae</taxon>
        <taxon>rosids</taxon>
        <taxon>fabids</taxon>
        <taxon>Fabales</taxon>
        <taxon>Fabaceae</taxon>
        <taxon>Papilionoideae</taxon>
        <taxon>50 kb inversion clade</taxon>
        <taxon>dalbergioids sensu lato</taxon>
        <taxon>Dalbergieae</taxon>
        <taxon>Pterocarpus clade</taxon>
        <taxon>Arachis</taxon>
    </lineage>
</organism>
<evidence type="ECO:0000256" key="1">
    <source>
        <dbReference type="SAM" id="Phobius"/>
    </source>
</evidence>
<evidence type="ECO:0000313" key="3">
    <source>
        <dbReference type="Proteomes" id="UP000289738"/>
    </source>
</evidence>
<comment type="caution">
    <text evidence="2">The sequence shown here is derived from an EMBL/GenBank/DDBJ whole genome shotgun (WGS) entry which is preliminary data.</text>
</comment>
<sequence>MKEKCYLWAIRVKIYANGLTNEFDTICTLQTQDRYILSKLHLASLAPETHIEAEIVSTICFILNQQKIKRFQEEVYCHPPDIVVRVVSMNFGCIFCIPSGVFSVLYWYMLGAPLKTRDKDKKIKPPYLNMSGQKTSYDCAIYDEVDHFRVEYASRILFHDINLDKAEAIRGSNAIRLSKPSSLLLSPYC</sequence>
<dbReference type="EMBL" id="SDMP01000001">
    <property type="protein sequence ID" value="RYR77654.1"/>
    <property type="molecule type" value="Genomic_DNA"/>
</dbReference>
<proteinExistence type="predicted"/>